<reference evidence="1 2" key="1">
    <citation type="submission" date="2019-06" db="EMBL/GenBank/DDBJ databases">
        <authorList>
            <person name="Broberg M."/>
        </authorList>
    </citation>
    <scope>NUCLEOTIDE SEQUENCE [LARGE SCALE GENOMIC DNA]</scope>
</reference>
<organism evidence="1 2">
    <name type="scientific">Bionectria ochroleuca</name>
    <name type="common">Gliocladium roseum</name>
    <dbReference type="NCBI Taxonomy" id="29856"/>
    <lineage>
        <taxon>Eukaryota</taxon>
        <taxon>Fungi</taxon>
        <taxon>Dikarya</taxon>
        <taxon>Ascomycota</taxon>
        <taxon>Pezizomycotina</taxon>
        <taxon>Sordariomycetes</taxon>
        <taxon>Hypocreomycetidae</taxon>
        <taxon>Hypocreales</taxon>
        <taxon>Bionectriaceae</taxon>
        <taxon>Clonostachys</taxon>
    </lineage>
</organism>
<evidence type="ECO:0000313" key="1">
    <source>
        <dbReference type="EMBL" id="VUC24031.1"/>
    </source>
</evidence>
<gene>
    <name evidence="1" type="ORF">CLO192961_LOCUS132582</name>
</gene>
<dbReference type="Proteomes" id="UP000766486">
    <property type="component" value="Unassembled WGS sequence"/>
</dbReference>
<evidence type="ECO:0000313" key="2">
    <source>
        <dbReference type="Proteomes" id="UP000766486"/>
    </source>
</evidence>
<sequence length="210" mass="23717">MAAHLIVTVRTYHRMKVRNKQTALNDQPELSRLSLMYSEFVSVLDDMPTSLQSSVILLRDNESPTEYQPISFTTQRYRLQTMFYCAKLLVVHECIRFELPSIIGLHKDRSASTREELNIARDFVHTLQSVPFHYLRGNGEPGIELIRAVGSVLLEISQNSDDPSHQQRGHTLLNIILNILAKLNSQASDKLIEHLSSASVASFPSGMSPD</sequence>
<proteinExistence type="predicted"/>
<name>A0ABY6U092_BIOOC</name>
<accession>A0ABY6U092</accession>
<protein>
    <submittedName>
        <fullName evidence="1">Uncharacterized protein</fullName>
    </submittedName>
</protein>
<keyword evidence="2" id="KW-1185">Reference proteome</keyword>
<dbReference type="EMBL" id="CABFNS010000715">
    <property type="protein sequence ID" value="VUC24031.1"/>
    <property type="molecule type" value="Genomic_DNA"/>
</dbReference>
<comment type="caution">
    <text evidence="1">The sequence shown here is derived from an EMBL/GenBank/DDBJ whole genome shotgun (WGS) entry which is preliminary data.</text>
</comment>